<reference evidence="1" key="1">
    <citation type="submission" date="2023-04" db="EMBL/GenBank/DDBJ databases">
        <title>Ambrosiozyma monospora NBRC 10751.</title>
        <authorList>
            <person name="Ichikawa N."/>
            <person name="Sato H."/>
            <person name="Tonouchi N."/>
        </authorList>
    </citation>
    <scope>NUCLEOTIDE SEQUENCE</scope>
    <source>
        <strain evidence="1">NBRC 10751</strain>
    </source>
</reference>
<keyword evidence="2" id="KW-1185">Reference proteome</keyword>
<accession>A0ACB5SS72</accession>
<gene>
    <name evidence="1" type="ORF">Amon02_000055600</name>
</gene>
<proteinExistence type="predicted"/>
<evidence type="ECO:0000313" key="1">
    <source>
        <dbReference type="EMBL" id="GME71371.1"/>
    </source>
</evidence>
<protein>
    <submittedName>
        <fullName evidence="1">Unnamed protein product</fullName>
    </submittedName>
</protein>
<comment type="caution">
    <text evidence="1">The sequence shown here is derived from an EMBL/GenBank/DDBJ whole genome shotgun (WGS) entry which is preliminary data.</text>
</comment>
<evidence type="ECO:0000313" key="2">
    <source>
        <dbReference type="Proteomes" id="UP001165064"/>
    </source>
</evidence>
<sequence length="190" mass="20173">MSSDTKSPHPKPSHNVVTRETTATAHSADADVDLDVDSNTKLTPLNDEDSTSVLMELDNGTPSLLVISLTFLASISGFMFGYDTGYISSALVAIGDDFGTELTYGQEQFITAATSLGALITAICAGPFTDIVGRKPVLMFSNILFVVGSVIQCASQTVWTMIVGRFVMGFGVGIGSLIAPFGVRYWCWIG</sequence>
<name>A0ACB5SS72_AMBMO</name>
<dbReference type="EMBL" id="BSXS01000199">
    <property type="protein sequence ID" value="GME71371.1"/>
    <property type="molecule type" value="Genomic_DNA"/>
</dbReference>
<organism evidence="1 2">
    <name type="scientific">Ambrosiozyma monospora</name>
    <name type="common">Yeast</name>
    <name type="synonym">Endomycopsis monosporus</name>
    <dbReference type="NCBI Taxonomy" id="43982"/>
    <lineage>
        <taxon>Eukaryota</taxon>
        <taxon>Fungi</taxon>
        <taxon>Dikarya</taxon>
        <taxon>Ascomycota</taxon>
        <taxon>Saccharomycotina</taxon>
        <taxon>Pichiomycetes</taxon>
        <taxon>Pichiales</taxon>
        <taxon>Pichiaceae</taxon>
        <taxon>Ambrosiozyma</taxon>
    </lineage>
</organism>
<dbReference type="Proteomes" id="UP001165064">
    <property type="component" value="Unassembled WGS sequence"/>
</dbReference>